<protein>
    <submittedName>
        <fullName evidence="2">Uncharacterized protein</fullName>
    </submittedName>
</protein>
<reference evidence="3" key="1">
    <citation type="journal article" date="2011" name="Appl. Environ. Microbiol.">
        <title>Genomic potential of Marinobacter aquaeolei, a biogeochemical 'opportunitroph'.</title>
        <authorList>
            <person name="Singer E."/>
            <person name="Webb E.A."/>
            <person name="Nelson W.C."/>
            <person name="Heidelberg J.F."/>
            <person name="Ivanova N."/>
            <person name="Pati A."/>
            <person name="Edwards K.J."/>
        </authorList>
    </citation>
    <scope>NUCLEOTIDE SEQUENCE [LARGE SCALE GENOMIC DNA]</scope>
    <source>
        <strain evidence="3">ATCC 700491 / DSM 11845 / VT8</strain>
    </source>
</reference>
<proteinExistence type="predicted"/>
<geneLocation type="plasmid" evidence="2 3">
    <name>pMAQU01</name>
</geneLocation>
<accession>A1U800</accession>
<feature type="region of interest" description="Disordered" evidence="1">
    <location>
        <begin position="165"/>
        <end position="200"/>
    </location>
</feature>
<dbReference type="HOGENOM" id="CLU_1364854_0_0_6"/>
<dbReference type="EMBL" id="CP000515">
    <property type="protein sequence ID" value="ABM21119.1"/>
    <property type="molecule type" value="Genomic_DNA"/>
</dbReference>
<dbReference type="KEGG" id="maq:Maqu_4268"/>
<dbReference type="RefSeq" id="WP_011783234.1">
    <property type="nucleotide sequence ID" value="NC_008738.1"/>
</dbReference>
<keyword evidence="2" id="KW-0614">Plasmid</keyword>
<dbReference type="OrthoDB" id="10006953at2"/>
<sequence length="200" mass="20957">MANETVKTAKPTSNWSDRLKQSHEKMASYFATYGEKTGLGGSSLLLMGGGAMMMAAATSSTPTTAALAATASGTAVLAAILNAGGTSITKDMAEKHLGDAEAILDASNSKRVQGATPVTDDPVLSDPSFQKAMATAFQQLQDDPKARVEFNNMIQNSPSARRALMNAQRQIDAAAEMREQANQAPAQADSEDNGPSMTYH</sequence>
<organism evidence="2 3">
    <name type="scientific">Marinobacter nauticus (strain ATCC 700491 / DSM 11845 / VT8)</name>
    <name type="common">Marinobacter aquaeolei</name>
    <dbReference type="NCBI Taxonomy" id="351348"/>
    <lineage>
        <taxon>Bacteria</taxon>
        <taxon>Pseudomonadati</taxon>
        <taxon>Pseudomonadota</taxon>
        <taxon>Gammaproteobacteria</taxon>
        <taxon>Pseudomonadales</taxon>
        <taxon>Marinobacteraceae</taxon>
        <taxon>Marinobacter</taxon>
    </lineage>
</organism>
<dbReference type="AlphaFoldDB" id="A1U800"/>
<evidence type="ECO:0000256" key="1">
    <source>
        <dbReference type="SAM" id="MobiDB-lite"/>
    </source>
</evidence>
<evidence type="ECO:0000313" key="2">
    <source>
        <dbReference type="EMBL" id="ABM21119.1"/>
    </source>
</evidence>
<name>A1U800_MARN8</name>
<dbReference type="Proteomes" id="UP000000998">
    <property type="component" value="Plasmid pMAQU01"/>
</dbReference>
<evidence type="ECO:0000313" key="3">
    <source>
        <dbReference type="Proteomes" id="UP000000998"/>
    </source>
</evidence>
<gene>
    <name evidence="2" type="ordered locus">Maqu_4268</name>
</gene>